<comment type="caution">
    <text evidence="1">The sequence shown here is derived from an EMBL/GenBank/DDBJ whole genome shotgun (WGS) entry which is preliminary data.</text>
</comment>
<accession>A0A5J9UKI2</accession>
<dbReference type="PANTHER" id="PTHR31549">
    <property type="entry name" value="PROTEIN, PUTATIVE (DUF247)-RELATED-RELATED"/>
    <property type="match status" value="1"/>
</dbReference>
<dbReference type="PANTHER" id="PTHR31549:SF256">
    <property type="entry name" value="EXPRESSED PROTEIN"/>
    <property type="match status" value="1"/>
</dbReference>
<evidence type="ECO:0000313" key="1">
    <source>
        <dbReference type="EMBL" id="TVU23808.1"/>
    </source>
</evidence>
<dbReference type="AlphaFoldDB" id="A0A5J9UKI2"/>
<organism evidence="1 2">
    <name type="scientific">Eragrostis curvula</name>
    <name type="common">weeping love grass</name>
    <dbReference type="NCBI Taxonomy" id="38414"/>
    <lineage>
        <taxon>Eukaryota</taxon>
        <taxon>Viridiplantae</taxon>
        <taxon>Streptophyta</taxon>
        <taxon>Embryophyta</taxon>
        <taxon>Tracheophyta</taxon>
        <taxon>Spermatophyta</taxon>
        <taxon>Magnoliopsida</taxon>
        <taxon>Liliopsida</taxon>
        <taxon>Poales</taxon>
        <taxon>Poaceae</taxon>
        <taxon>PACMAD clade</taxon>
        <taxon>Chloridoideae</taxon>
        <taxon>Eragrostideae</taxon>
        <taxon>Eragrostidinae</taxon>
        <taxon>Eragrostis</taxon>
    </lineage>
</organism>
<sequence length="172" mass="19326">MGIKLEASQKLQFSAMNLVKGPLFAKLSLEPLSLDAAICCWLVNMAAFEMYVETGWDHDCSVNSYLGMLSLLMNREGDVCELRAKGILYGLSSDRQTLEFFNDLAPDLVPGQAYLRLIADLAEYRQKRRVWIAIYRLLYKNAKTIAKLPRQKNFSVSVLRPSKSVEVSGVVG</sequence>
<keyword evidence="2" id="KW-1185">Reference proteome</keyword>
<proteinExistence type="predicted"/>
<dbReference type="Pfam" id="PF03140">
    <property type="entry name" value="DUF247"/>
    <property type="match status" value="1"/>
</dbReference>
<feature type="non-terminal residue" evidence="1">
    <location>
        <position position="1"/>
    </location>
</feature>
<protein>
    <submittedName>
        <fullName evidence="1">Uncharacterized protein</fullName>
    </submittedName>
</protein>
<dbReference type="Gramene" id="TVU23808">
    <property type="protein sequence ID" value="TVU23808"/>
    <property type="gene ID" value="EJB05_26190"/>
</dbReference>
<dbReference type="InterPro" id="IPR004158">
    <property type="entry name" value="DUF247_pln"/>
</dbReference>
<name>A0A5J9UKI2_9POAL</name>
<evidence type="ECO:0000313" key="2">
    <source>
        <dbReference type="Proteomes" id="UP000324897"/>
    </source>
</evidence>
<dbReference type="Proteomes" id="UP000324897">
    <property type="component" value="Chromosome 2"/>
</dbReference>
<dbReference type="EMBL" id="RWGY01000013">
    <property type="protein sequence ID" value="TVU23808.1"/>
    <property type="molecule type" value="Genomic_DNA"/>
</dbReference>
<reference evidence="1 2" key="1">
    <citation type="journal article" date="2019" name="Sci. Rep.">
        <title>A high-quality genome of Eragrostis curvula grass provides insights into Poaceae evolution and supports new strategies to enhance forage quality.</title>
        <authorList>
            <person name="Carballo J."/>
            <person name="Santos B.A.C.M."/>
            <person name="Zappacosta D."/>
            <person name="Garbus I."/>
            <person name="Selva J.P."/>
            <person name="Gallo C.A."/>
            <person name="Diaz A."/>
            <person name="Albertini E."/>
            <person name="Caccamo M."/>
            <person name="Echenique V."/>
        </authorList>
    </citation>
    <scope>NUCLEOTIDE SEQUENCE [LARGE SCALE GENOMIC DNA]</scope>
    <source>
        <strain evidence="2">cv. Victoria</strain>
        <tissue evidence="1">Leaf</tissue>
    </source>
</reference>
<dbReference type="OrthoDB" id="686589at2759"/>
<gene>
    <name evidence="1" type="ORF">EJB05_26190</name>
</gene>